<dbReference type="PANTHER" id="PTHR11439:SF462">
    <property type="match status" value="1"/>
</dbReference>
<comment type="caution">
    <text evidence="1">The sequence shown here is derived from an EMBL/GenBank/DDBJ whole genome shotgun (WGS) entry which is preliminary data.</text>
</comment>
<gene>
    <name evidence="1" type="ORF">MERR_LOCUS7414</name>
</gene>
<reference evidence="1" key="1">
    <citation type="submission" date="2020-01" db="EMBL/GenBank/DDBJ databases">
        <authorList>
            <person name="Mishra B."/>
        </authorList>
    </citation>
    <scope>NUCLEOTIDE SEQUENCE [LARGE SCALE GENOMIC DNA]</scope>
</reference>
<name>A0A6D2HVA5_9BRAS</name>
<dbReference type="OrthoDB" id="998494at2759"/>
<dbReference type="EMBL" id="CACVBM020000532">
    <property type="protein sequence ID" value="CAA7020179.1"/>
    <property type="molecule type" value="Genomic_DNA"/>
</dbReference>
<evidence type="ECO:0000313" key="1">
    <source>
        <dbReference type="EMBL" id="CAA7020179.1"/>
    </source>
</evidence>
<dbReference type="AlphaFoldDB" id="A0A6D2HVA5"/>
<dbReference type="PANTHER" id="PTHR11439">
    <property type="entry name" value="GAG-POL-RELATED RETROTRANSPOSON"/>
    <property type="match status" value="1"/>
</dbReference>
<keyword evidence="2" id="KW-1185">Reference proteome</keyword>
<accession>A0A6D2HVA5</accession>
<organism evidence="1 2">
    <name type="scientific">Microthlaspi erraticum</name>
    <dbReference type="NCBI Taxonomy" id="1685480"/>
    <lineage>
        <taxon>Eukaryota</taxon>
        <taxon>Viridiplantae</taxon>
        <taxon>Streptophyta</taxon>
        <taxon>Embryophyta</taxon>
        <taxon>Tracheophyta</taxon>
        <taxon>Spermatophyta</taxon>
        <taxon>Magnoliopsida</taxon>
        <taxon>eudicotyledons</taxon>
        <taxon>Gunneridae</taxon>
        <taxon>Pentapetalae</taxon>
        <taxon>rosids</taxon>
        <taxon>malvids</taxon>
        <taxon>Brassicales</taxon>
        <taxon>Brassicaceae</taxon>
        <taxon>Coluteocarpeae</taxon>
        <taxon>Microthlaspi</taxon>
    </lineage>
</organism>
<evidence type="ECO:0000313" key="2">
    <source>
        <dbReference type="Proteomes" id="UP000467841"/>
    </source>
</evidence>
<protein>
    <recommendedName>
        <fullName evidence="3">Reverse transcriptase Ty1/copia-type domain-containing protein</fullName>
    </recommendedName>
</protein>
<dbReference type="Proteomes" id="UP000467841">
    <property type="component" value="Unassembled WGS sequence"/>
</dbReference>
<evidence type="ECO:0008006" key="3">
    <source>
        <dbReference type="Google" id="ProtNLM"/>
    </source>
</evidence>
<proteinExistence type="predicted"/>
<sequence>MLGDSPIAWKTKKQDTVSFSSAESEYRAMAFTTRELKWNHELLSCFDISHKQVMRFYCDNKAALYIAANPVFHERTKHIERDFHYIRDEIVKDSIATSHVRTTEQPADIFTKALAFQQFSYLRRKLGIRDLHAPT</sequence>
<dbReference type="CDD" id="cd09272">
    <property type="entry name" value="RNase_HI_RT_Ty1"/>
    <property type="match status" value="1"/>
</dbReference>